<feature type="compositionally biased region" description="Polar residues" evidence="2">
    <location>
        <begin position="1"/>
        <end position="20"/>
    </location>
</feature>
<organism evidence="4 5">
    <name type="scientific">Aedes aegypti</name>
    <name type="common">Yellowfever mosquito</name>
    <name type="synonym">Culex aegypti</name>
    <dbReference type="NCBI Taxonomy" id="7159"/>
    <lineage>
        <taxon>Eukaryota</taxon>
        <taxon>Metazoa</taxon>
        <taxon>Ecdysozoa</taxon>
        <taxon>Arthropoda</taxon>
        <taxon>Hexapoda</taxon>
        <taxon>Insecta</taxon>
        <taxon>Pterygota</taxon>
        <taxon>Neoptera</taxon>
        <taxon>Endopterygota</taxon>
        <taxon>Diptera</taxon>
        <taxon>Nematocera</taxon>
        <taxon>Culicoidea</taxon>
        <taxon>Culicidae</taxon>
        <taxon>Culicinae</taxon>
        <taxon>Aedini</taxon>
        <taxon>Aedes</taxon>
        <taxon>Stegomyia</taxon>
    </lineage>
</organism>
<dbReference type="PhylomeDB" id="Q17PA7"/>
<reference evidence="4" key="2">
    <citation type="journal article" date="2007" name="Science">
        <title>Genome sequence of Aedes aegypti, a major arbovirus vector.</title>
        <authorList>
            <person name="Nene V."/>
            <person name="Wortman J.R."/>
            <person name="Lawson D."/>
            <person name="Haas B."/>
            <person name="Kodira C."/>
            <person name="Tu Z.J."/>
            <person name="Loftus B."/>
            <person name="Xi Z."/>
            <person name="Megy K."/>
            <person name="Grabherr M."/>
            <person name="Ren Q."/>
            <person name="Zdobnov E.M."/>
            <person name="Lobo N.F."/>
            <person name="Campbell K.S."/>
            <person name="Brown S.E."/>
            <person name="Bonaldo M.F."/>
            <person name="Zhu J."/>
            <person name="Sinkins S.P."/>
            <person name="Hogenkamp D.G."/>
            <person name="Amedeo P."/>
            <person name="Arensburger P."/>
            <person name="Atkinson P.W."/>
            <person name="Bidwell S."/>
            <person name="Biedler J."/>
            <person name="Birney E."/>
            <person name="Bruggner R.V."/>
            <person name="Costas J."/>
            <person name="Coy M.R."/>
            <person name="Crabtree J."/>
            <person name="Crawford M."/>
            <person name="Debruyn B."/>
            <person name="Decaprio D."/>
            <person name="Eiglmeier K."/>
            <person name="Eisenstadt E."/>
            <person name="El-Dorry H."/>
            <person name="Gelbart W.M."/>
            <person name="Gomes S.L."/>
            <person name="Hammond M."/>
            <person name="Hannick L.I."/>
            <person name="Hogan J.R."/>
            <person name="Holmes M.H."/>
            <person name="Jaffe D."/>
            <person name="Johnston J.S."/>
            <person name="Kennedy R.C."/>
            <person name="Koo H."/>
            <person name="Kravitz S."/>
            <person name="Kriventseva E.V."/>
            <person name="Kulp D."/>
            <person name="Labutti K."/>
            <person name="Lee E."/>
            <person name="Li S."/>
            <person name="Lovin D.D."/>
            <person name="Mao C."/>
            <person name="Mauceli E."/>
            <person name="Menck C.F."/>
            <person name="Miller J.R."/>
            <person name="Montgomery P."/>
            <person name="Mori A."/>
            <person name="Nascimento A.L."/>
            <person name="Naveira H.F."/>
            <person name="Nusbaum C."/>
            <person name="O'leary S."/>
            <person name="Orvis J."/>
            <person name="Pertea M."/>
            <person name="Quesneville H."/>
            <person name="Reidenbach K.R."/>
            <person name="Rogers Y.H."/>
            <person name="Roth C.W."/>
            <person name="Schneider J.R."/>
            <person name="Schatz M."/>
            <person name="Shumway M."/>
            <person name="Stanke M."/>
            <person name="Stinson E.O."/>
            <person name="Tubio J.M."/>
            <person name="Vanzee J.P."/>
            <person name="Verjovski-Almeida S."/>
            <person name="Werner D."/>
            <person name="White O."/>
            <person name="Wyder S."/>
            <person name="Zeng Q."/>
            <person name="Zhao Q."/>
            <person name="Zhao Y."/>
            <person name="Hill C.A."/>
            <person name="Raikhel A.S."/>
            <person name="Soares M.B."/>
            <person name="Knudson D.L."/>
            <person name="Lee N.H."/>
            <person name="Galagan J."/>
            <person name="Salzberg S.L."/>
            <person name="Paulsen I.T."/>
            <person name="Dimopoulos G."/>
            <person name="Collins F.H."/>
            <person name="Birren B."/>
            <person name="Fraser-Liggett C.M."/>
            <person name="Severson D.W."/>
        </authorList>
    </citation>
    <scope>NUCLEOTIDE SEQUENCE [LARGE SCALE GENOMIC DNA]</scope>
    <source>
        <strain evidence="4">Liverpool</strain>
    </source>
</reference>
<dbReference type="PANTHER" id="PTHR28626:SF3">
    <property type="entry name" value="SRR1-LIKE PROTEIN"/>
    <property type="match status" value="1"/>
</dbReference>
<dbReference type="VEuPathDB" id="VectorBase:AAEL000431"/>
<dbReference type="EMBL" id="CH477193">
    <property type="protein sequence ID" value="EAT48524.1"/>
    <property type="molecule type" value="Genomic_DNA"/>
</dbReference>
<evidence type="ECO:0000313" key="5">
    <source>
        <dbReference type="Proteomes" id="UP000682892"/>
    </source>
</evidence>
<dbReference type="GO" id="GO:0005634">
    <property type="term" value="C:nucleus"/>
    <property type="evidence" value="ECO:0007669"/>
    <property type="project" value="TreeGrafter"/>
</dbReference>
<evidence type="ECO:0000259" key="3">
    <source>
        <dbReference type="Pfam" id="PF07985"/>
    </source>
</evidence>
<accession>Q17PA7</accession>
<dbReference type="HOGENOM" id="CLU_062516_3_0_1"/>
<dbReference type="InterPro" id="IPR012942">
    <property type="entry name" value="SRR1-like"/>
</dbReference>
<dbReference type="OMA" id="VVTRKKW"/>
<feature type="compositionally biased region" description="Polar residues" evidence="2">
    <location>
        <begin position="281"/>
        <end position="291"/>
    </location>
</feature>
<protein>
    <submittedName>
        <fullName evidence="4">AAEL000431-PA</fullName>
    </submittedName>
</protein>
<feature type="region of interest" description="Disordered" evidence="2">
    <location>
        <begin position="1"/>
        <end position="47"/>
    </location>
</feature>
<evidence type="ECO:0000313" key="4">
    <source>
        <dbReference type="EMBL" id="EAT48524.1"/>
    </source>
</evidence>
<dbReference type="eggNOG" id="KOG3131">
    <property type="taxonomic scope" value="Eukaryota"/>
</dbReference>
<sequence length="301" mass="34393">MSQQPNAESHSNGFVFVTSTKKQRKSRNFAKRYARPTASEPGPGGKSPVDVERYLRCFEETQFDLKSSEYFLKAAKQVLSILCAVKLERIVCLGLGKILECPISRHQLAFIRCLREELGFGGPIEYFDPVFCEQAVEILERLGGVVLRENCEGKYLAEVATLFYLPHCPKQISNNLLWKNWNSQQLGNIFLIGNSFAGIVANCPRRLLENNARFILEVEDFCREVPFDNTFKHTDIFNDTSLHYFDNANLKDKPEEFWDSPEPHYTEEDLELITRNIQQGLTLTGNGSNKSNEQHLEEASD</sequence>
<dbReference type="Proteomes" id="UP000682892">
    <property type="component" value="Unassembled WGS sequence"/>
</dbReference>
<evidence type="ECO:0000256" key="1">
    <source>
        <dbReference type="ARBA" id="ARBA00009856"/>
    </source>
</evidence>
<proteinExistence type="inferred from homology"/>
<dbReference type="AlphaFoldDB" id="Q17PA7"/>
<dbReference type="PANTHER" id="PTHR28626">
    <property type="entry name" value="SRR1-LIKE PROTEIN"/>
    <property type="match status" value="1"/>
</dbReference>
<evidence type="ECO:0000256" key="2">
    <source>
        <dbReference type="SAM" id="MobiDB-lite"/>
    </source>
</evidence>
<dbReference type="OrthoDB" id="551431at2759"/>
<dbReference type="GO" id="GO:0005737">
    <property type="term" value="C:cytoplasm"/>
    <property type="evidence" value="ECO:0007669"/>
    <property type="project" value="TreeGrafter"/>
</dbReference>
<comment type="similarity">
    <text evidence="1">Belongs to the SRR1 family.</text>
</comment>
<reference evidence="4" key="3">
    <citation type="submission" date="2012-09" db="EMBL/GenBank/DDBJ databases">
        <authorList>
            <consortium name="VectorBase"/>
        </authorList>
    </citation>
    <scope>NUCLEOTIDE SEQUENCE</scope>
    <source>
        <strain evidence="4">Liverpool</strain>
    </source>
</reference>
<feature type="compositionally biased region" description="Basic and acidic residues" evidence="2">
    <location>
        <begin position="292"/>
        <end position="301"/>
    </location>
</feature>
<dbReference type="PaxDb" id="7159-AAEL000431-PA"/>
<name>Q17PA7_AEDAE</name>
<gene>
    <name evidence="4" type="ORF">AaeL_AAEL000431</name>
</gene>
<feature type="region of interest" description="Disordered" evidence="2">
    <location>
        <begin position="281"/>
        <end position="301"/>
    </location>
</feature>
<reference evidence="4" key="1">
    <citation type="submission" date="2005-10" db="EMBL/GenBank/DDBJ databases">
        <authorList>
            <person name="Loftus B.J."/>
            <person name="Nene V.M."/>
            <person name="Hannick L.I."/>
            <person name="Bidwell S."/>
            <person name="Haas B."/>
            <person name="Amedeo P."/>
            <person name="Orvis J."/>
            <person name="Wortman J.R."/>
            <person name="White O.R."/>
            <person name="Salzberg S."/>
            <person name="Shumway M."/>
            <person name="Koo H."/>
            <person name="Zhao Y."/>
            <person name="Holmes M."/>
            <person name="Miller J."/>
            <person name="Schatz M."/>
            <person name="Pop M."/>
            <person name="Pai G."/>
            <person name="Utterback T."/>
            <person name="Rogers Y.-H."/>
            <person name="Kravitz S."/>
            <person name="Fraser C.M."/>
        </authorList>
    </citation>
    <scope>NUCLEOTIDE SEQUENCE</scope>
    <source>
        <strain evidence="4">Liverpool</strain>
    </source>
</reference>
<dbReference type="KEGG" id="aag:5577345"/>
<feature type="compositionally biased region" description="Basic residues" evidence="2">
    <location>
        <begin position="21"/>
        <end position="34"/>
    </location>
</feature>
<dbReference type="Pfam" id="PF07985">
    <property type="entry name" value="SRR1"/>
    <property type="match status" value="1"/>
</dbReference>
<feature type="domain" description="SRR1-like" evidence="3">
    <location>
        <begin position="86"/>
        <end position="244"/>
    </location>
</feature>
<dbReference type="InterPro" id="IPR040044">
    <property type="entry name" value="SRR1L"/>
</dbReference>